<gene>
    <name evidence="2" type="ORF">H8K43_00530</name>
</gene>
<evidence type="ECO:0000259" key="1">
    <source>
        <dbReference type="Pfam" id="PF00557"/>
    </source>
</evidence>
<sequence>MPLYTKLIPTQANDQVTIERIKVLAKKQNFIFDQILSSIVPGRTTADLADIARAAAKETGVEFSFRKQFSFPEDISICRNHEIMNGIPKHNTLIEAGDLIKISLGTNDAMSALCSQNWTVLAGEEKASPAKIHIMSSTMKCLEKAIQICVPNAKISSIVTALHEVALAEKMVLSKKFSGHLIGREPIMLPQFVLPKGLIGEDHTLSTGTMFSLLALGHTAQPHEKLAADNWTVIDKERLPSAVFSHVVLIGDNGPEVLTSTYK</sequence>
<evidence type="ECO:0000313" key="2">
    <source>
        <dbReference type="EMBL" id="MBC3930142.1"/>
    </source>
</evidence>
<evidence type="ECO:0000313" key="3">
    <source>
        <dbReference type="Proteomes" id="UP000654304"/>
    </source>
</evidence>
<accession>A0ABR7A005</accession>
<name>A0ABR7A005_9BURK</name>
<dbReference type="GO" id="GO:0004177">
    <property type="term" value="F:aminopeptidase activity"/>
    <property type="evidence" value="ECO:0007669"/>
    <property type="project" value="UniProtKB-KW"/>
</dbReference>
<dbReference type="InterPro" id="IPR000994">
    <property type="entry name" value="Pept_M24"/>
</dbReference>
<dbReference type="SUPFAM" id="SSF55920">
    <property type="entry name" value="Creatinase/aminopeptidase"/>
    <property type="match status" value="1"/>
</dbReference>
<dbReference type="Proteomes" id="UP000654304">
    <property type="component" value="Unassembled WGS sequence"/>
</dbReference>
<dbReference type="EMBL" id="JACOGD010000001">
    <property type="protein sequence ID" value="MBC3930142.1"/>
    <property type="molecule type" value="Genomic_DNA"/>
</dbReference>
<dbReference type="Gene3D" id="3.90.230.10">
    <property type="entry name" value="Creatinase/methionine aminopeptidase superfamily"/>
    <property type="match status" value="1"/>
</dbReference>
<dbReference type="Pfam" id="PF00557">
    <property type="entry name" value="Peptidase_M24"/>
    <property type="match status" value="1"/>
</dbReference>
<reference evidence="2 3" key="1">
    <citation type="submission" date="2020-08" db="EMBL/GenBank/DDBJ databases">
        <title>Novel species isolated from subtropical streams in China.</title>
        <authorList>
            <person name="Lu H."/>
        </authorList>
    </citation>
    <scope>NUCLEOTIDE SEQUENCE [LARGE SCALE GENOMIC DNA]</scope>
    <source>
        <strain evidence="2 3">CY22W</strain>
    </source>
</reference>
<keyword evidence="2" id="KW-0378">Hydrolase</keyword>
<dbReference type="PANTHER" id="PTHR43330:SF8">
    <property type="entry name" value="METHIONINE AMINOPEPTIDASE 1D, MITOCHONDRIAL"/>
    <property type="match status" value="1"/>
</dbReference>
<dbReference type="PANTHER" id="PTHR43330">
    <property type="entry name" value="METHIONINE AMINOPEPTIDASE"/>
    <property type="match status" value="1"/>
</dbReference>
<dbReference type="RefSeq" id="WP_186902050.1">
    <property type="nucleotide sequence ID" value="NZ_JACOGD010000001.1"/>
</dbReference>
<keyword evidence="3" id="KW-1185">Reference proteome</keyword>
<protein>
    <submittedName>
        <fullName evidence="2">Methionyl aminopeptidase</fullName>
    </submittedName>
</protein>
<dbReference type="InterPro" id="IPR036005">
    <property type="entry name" value="Creatinase/aminopeptidase-like"/>
</dbReference>
<feature type="domain" description="Peptidase M24" evidence="1">
    <location>
        <begin position="21"/>
        <end position="213"/>
    </location>
</feature>
<keyword evidence="2" id="KW-0031">Aminopeptidase</keyword>
<organism evidence="2 3">
    <name type="scientific">Undibacterium curvum</name>
    <dbReference type="NCBI Taxonomy" id="2762294"/>
    <lineage>
        <taxon>Bacteria</taxon>
        <taxon>Pseudomonadati</taxon>
        <taxon>Pseudomonadota</taxon>
        <taxon>Betaproteobacteria</taxon>
        <taxon>Burkholderiales</taxon>
        <taxon>Oxalobacteraceae</taxon>
        <taxon>Undibacterium</taxon>
    </lineage>
</organism>
<comment type="caution">
    <text evidence="2">The sequence shown here is derived from an EMBL/GenBank/DDBJ whole genome shotgun (WGS) entry which is preliminary data.</text>
</comment>
<keyword evidence="2" id="KW-0645">Protease</keyword>
<proteinExistence type="predicted"/>